<comment type="caution">
    <text evidence="1">The sequence shown here is derived from an EMBL/GenBank/DDBJ whole genome shotgun (WGS) entry which is preliminary data.</text>
</comment>
<dbReference type="Proteomes" id="UP000516437">
    <property type="component" value="Chromosome 1"/>
</dbReference>
<gene>
    <name evidence="1" type="ORF">CJ030_MR1G017676</name>
</gene>
<dbReference type="AlphaFoldDB" id="A0A6A1WHP6"/>
<keyword evidence="2" id="KW-1185">Reference proteome</keyword>
<sequence>MLNPGMDSVEDQEALFHRTYPCTYYVQSPSSVSHANSADIRNTNIDSTFHSPVRSETFLPINPTNPNHEASRLNLSLFSSSRGSSNSFLHEKKVAYDAQSQGTGTENGENRLITVDGGQVGDDDDEVEDDEVEYYGRKRGFWKRYLSYRDSDSCAWISLQISWRAIVSLGVAVLVFYLVTKPPPPKLSVKIAGIREFVLGQGADASGVATQILTCNCSIELVTDNKSKLFGLLIQPPIIEMSFGRLPVAMSYGPKLYAKRGSTMHDQFSVGTRNKPMYGAGAKMQDMLESGMGLPLVIRMSLSSSFHVVWNLIRPKFHHQAECLLVLGRAYDKKHRTQAYNSSCTITS</sequence>
<reference evidence="1 2" key="1">
    <citation type="journal article" date="2019" name="Plant Biotechnol. J.">
        <title>The red bayberry genome and genetic basis of sex determination.</title>
        <authorList>
            <person name="Jia H.M."/>
            <person name="Jia H.J."/>
            <person name="Cai Q.L."/>
            <person name="Wang Y."/>
            <person name="Zhao H.B."/>
            <person name="Yang W.F."/>
            <person name="Wang G.Y."/>
            <person name="Li Y.H."/>
            <person name="Zhan D.L."/>
            <person name="Shen Y.T."/>
            <person name="Niu Q.F."/>
            <person name="Chang L."/>
            <person name="Qiu J."/>
            <person name="Zhao L."/>
            <person name="Xie H.B."/>
            <person name="Fu W.Y."/>
            <person name="Jin J."/>
            <person name="Li X.W."/>
            <person name="Jiao Y."/>
            <person name="Zhou C.C."/>
            <person name="Tu T."/>
            <person name="Chai C.Y."/>
            <person name="Gao J.L."/>
            <person name="Fan L.J."/>
            <person name="van de Weg E."/>
            <person name="Wang J.Y."/>
            <person name="Gao Z.S."/>
        </authorList>
    </citation>
    <scope>NUCLEOTIDE SEQUENCE [LARGE SCALE GENOMIC DNA]</scope>
    <source>
        <tissue evidence="1">Leaves</tissue>
    </source>
</reference>
<name>A0A6A1WHP6_9ROSI</name>
<dbReference type="InterPro" id="IPR055276">
    <property type="entry name" value="NHL41-like"/>
</dbReference>
<dbReference type="PANTHER" id="PTHR48436">
    <property type="entry name" value="2, PUTATIVE-RELATED"/>
    <property type="match status" value="1"/>
</dbReference>
<organism evidence="1 2">
    <name type="scientific">Morella rubra</name>
    <name type="common">Chinese bayberry</name>
    <dbReference type="NCBI Taxonomy" id="262757"/>
    <lineage>
        <taxon>Eukaryota</taxon>
        <taxon>Viridiplantae</taxon>
        <taxon>Streptophyta</taxon>
        <taxon>Embryophyta</taxon>
        <taxon>Tracheophyta</taxon>
        <taxon>Spermatophyta</taxon>
        <taxon>Magnoliopsida</taxon>
        <taxon>eudicotyledons</taxon>
        <taxon>Gunneridae</taxon>
        <taxon>Pentapetalae</taxon>
        <taxon>rosids</taxon>
        <taxon>fabids</taxon>
        <taxon>Fagales</taxon>
        <taxon>Myricaceae</taxon>
        <taxon>Morella</taxon>
    </lineage>
</organism>
<evidence type="ECO:0000313" key="1">
    <source>
        <dbReference type="EMBL" id="KAB1224741.1"/>
    </source>
</evidence>
<dbReference type="EMBL" id="RXIC02000019">
    <property type="protein sequence ID" value="KAB1224741.1"/>
    <property type="molecule type" value="Genomic_DNA"/>
</dbReference>
<evidence type="ECO:0000313" key="2">
    <source>
        <dbReference type="Proteomes" id="UP000516437"/>
    </source>
</evidence>
<accession>A0A6A1WHP6</accession>
<evidence type="ECO:0008006" key="3">
    <source>
        <dbReference type="Google" id="ProtNLM"/>
    </source>
</evidence>
<dbReference type="PANTHER" id="PTHR48436:SF1">
    <property type="entry name" value="2, PUTATIVE-RELATED"/>
    <property type="match status" value="1"/>
</dbReference>
<proteinExistence type="predicted"/>
<protein>
    <recommendedName>
        <fullName evidence="3">Late embryogenesis abundant protein LEA-2 subgroup domain-containing protein</fullName>
    </recommendedName>
</protein>
<dbReference type="OrthoDB" id="777193at2759"/>